<dbReference type="EMBL" id="BAABJR010000009">
    <property type="protein sequence ID" value="GAA5210945.1"/>
    <property type="molecule type" value="Genomic_DNA"/>
</dbReference>
<evidence type="ECO:0000313" key="1">
    <source>
        <dbReference type="EMBL" id="GAA5210945.1"/>
    </source>
</evidence>
<keyword evidence="2" id="KW-1185">Reference proteome</keyword>
<evidence type="ECO:0008006" key="3">
    <source>
        <dbReference type="Google" id="ProtNLM"/>
    </source>
</evidence>
<organism evidence="1 2">
    <name type="scientific">Streptomyces thinghirensis</name>
    <dbReference type="NCBI Taxonomy" id="551547"/>
    <lineage>
        <taxon>Bacteria</taxon>
        <taxon>Bacillati</taxon>
        <taxon>Actinomycetota</taxon>
        <taxon>Actinomycetes</taxon>
        <taxon>Kitasatosporales</taxon>
        <taxon>Streptomycetaceae</taxon>
        <taxon>Streptomyces</taxon>
    </lineage>
</organism>
<dbReference type="RefSeq" id="WP_345632288.1">
    <property type="nucleotide sequence ID" value="NZ_BAABJR010000009.1"/>
</dbReference>
<accession>A0ABP9T8U9</accession>
<protein>
    <recommendedName>
        <fullName evidence="3">Tat pathway signal sequence domain protein</fullName>
    </recommendedName>
</protein>
<comment type="caution">
    <text evidence="1">The sequence shown here is derived from an EMBL/GenBank/DDBJ whole genome shotgun (WGS) entry which is preliminary data.</text>
</comment>
<evidence type="ECO:0000313" key="2">
    <source>
        <dbReference type="Proteomes" id="UP001499878"/>
    </source>
</evidence>
<proteinExistence type="predicted"/>
<name>A0ABP9T8U9_9ACTN</name>
<gene>
    <name evidence="1" type="ORF">GCM10023323_40590</name>
</gene>
<reference evidence="2" key="1">
    <citation type="journal article" date="2019" name="Int. J. Syst. Evol. Microbiol.">
        <title>The Global Catalogue of Microorganisms (GCM) 10K type strain sequencing project: providing services to taxonomists for standard genome sequencing and annotation.</title>
        <authorList>
            <consortium name="The Broad Institute Genomics Platform"/>
            <consortium name="The Broad Institute Genome Sequencing Center for Infectious Disease"/>
            <person name="Wu L."/>
            <person name="Ma J."/>
        </authorList>
    </citation>
    <scope>NUCLEOTIDE SEQUENCE [LARGE SCALE GENOMIC DNA]</scope>
    <source>
        <strain evidence="2">JCM 18306</strain>
    </source>
</reference>
<sequence length="784" mass="85373">MAENIGRRTILSSAAAAMAASYLDVGTAGAASRRPRPLAAQGPALDTLVFGDDASETAHDLAATNSESLAGGLGQSARRFLPTEPAGTWGGNASFAMNVDPALTNYVTLKLWGEEAGSALGRLQLFCDGKQVGHHHLGAVDPLDVAWQEKRLPGRFFFHTLPLPPWSTQGRTTVRLEIRAMGQVNPYGATATDFYKNLTGPSRGVYQIYTHTEPALTLASGDVTGSAPADRVRPENASAILDEIDRAVATEHTDWLDNTSLNLWGVLSLAAGYDLPFSPCYRSEAALERICFFIDVLYNKWLTDPAQMTGSDQQWEGFGRIGLVMTALDGHLDGALAKNVTGATTPITRRAAYANMLVASRDYWRQHLPTYTNQYIGAAIGIYSCNRGLTVIAPDRALSESKARHYVHQAVGLIPFEGSENASGTPSWPLGKSYYLVTAKGLTRELGYVGLYGEVIDGLIRLYDAVHGWNGVTDEALRARVITIVKARSVFRYQAVDTDGYRAMRMETVVGWRDSTYPGEVVYAQRNAADGHALQAAAVLQDEALTGYAQQMMRDNQLFPNLDMFATQRAPRYGLTAARVRRDYDTFRSLPASPTVLPGSWSAPDFLWADEDDGVLALKNGEEFLYASLYWRARYGVNNLARVHRVTRTTEHSATVAMQPQYEGTGEVYIEPDLIAQPHWAGAPVPAGPTLHQAWAGHRQPLARPPAGIAGGAVGKETPWAGRASFYRCAYGRYLIGMNAFADTAYTLDTRRWGRSRNLATGQVVTPGDGLRVAPLTTVVLYLV</sequence>
<dbReference type="Proteomes" id="UP001499878">
    <property type="component" value="Unassembled WGS sequence"/>
</dbReference>